<comment type="cofactor">
    <cofactor evidence="1 10">
        <name>heme</name>
        <dbReference type="ChEBI" id="CHEBI:30413"/>
    </cofactor>
</comment>
<accession>A0AAQ3S022</accession>
<evidence type="ECO:0000256" key="1">
    <source>
        <dbReference type="ARBA" id="ARBA00001971"/>
    </source>
</evidence>
<evidence type="ECO:0000313" key="13">
    <source>
        <dbReference type="Proteomes" id="UP001374535"/>
    </source>
</evidence>
<dbReference type="GO" id="GO:0016020">
    <property type="term" value="C:membrane"/>
    <property type="evidence" value="ECO:0007669"/>
    <property type="project" value="UniProtKB-SubCell"/>
</dbReference>
<proteinExistence type="inferred from homology"/>
<keyword evidence="6" id="KW-0560">Oxidoreductase</keyword>
<evidence type="ECO:0000313" key="12">
    <source>
        <dbReference type="EMBL" id="WVZ14319.1"/>
    </source>
</evidence>
<dbReference type="SUPFAM" id="SSF48264">
    <property type="entry name" value="Cytochrome P450"/>
    <property type="match status" value="2"/>
</dbReference>
<sequence>MKCEVYFFSIFTFQANIHSAVTHVSFVAGILHTFSIFNQEKSEMFPETLAIPALLLVVFIFVVSVAVLKAKQGQDNGKHPPGPKPLPIIGHLHMLGKLPHRTLQSLAAKYGPIMSLKLGQVPTIVISSPETAELFLKTHDITFASRPKSISSHYISYGGKGLVFSEYGPYWRNMRKLCTVQLLIASKVEMYSPLRSELLAEFVCFLQKTASSHEVTDVSDTVGDLIENLTFKMIFGRSKDDRFDVKNLVREVLNLAGTFNVADYLPWLRMFDLQGLVKRLKKVCKSFDVVMEQIIKDHEQDSDKEQKGQKDFVDILLALLHQPLDPQDEHGPVIERTHIKAIVMTMIIAGVDTSATTVEWAMSELLKHPRVMKKLQDELESVVGMNRKVEETDMEKLTYLDLVVKETLRLYPVAPLLVPRECREDVTIDGYSIKKKSRVIVNAWALGRDSKVWSDNAEEFCPDRFSNSNVDIKGFDFRLIPFGSGRRGCPGIHLGLTTAKIVLAQLVHCFNWELPLGMSPDELDMTEKFGLTMPRSKHLLAVPTYRLTDEQHVRSNTTHSPSHPSLINLHPTHHRVTTETATVSSGLPRLPIIGNLHMMGPIMSLQLGNVPTVVVSSPEAAELFLKTHDAVFANRPKFEAAQYTYGPESVAFAEYGAYWRGVRKVCTTHLLSASKVERFAPLRKREVGAMVEWLREAAAAREVVNLSERVGEVLIDMACKMVLGRNKDYRFDLKGILLETMSVSGAFNLADYLPWFRPFDLQGLTQRSKKISKALDEMLEEIIEEHEGVPKAEGHLNDFIDTLLSLKDQPMHRHVEDAAVIDKRSIKGIVFDMVIGASETSSNVIEWAISELVRHPRVMESVQDELKDVVGMKKMVEEIDLAKLSYLDMVVKETLRLHPAVPLLAPHESMEDIVIEGYYIKKKSRIIINAWAIGRNPTVWSENAHMFYPERFVDSNIDFKGQDFQLIPFGSGRRSCPGMVMGLNIVKLVIAQLVHCFNWELPYGIAHHELDMNEKSGLSMPRATPLLLIPTYRLLYQTFVN</sequence>
<dbReference type="CDD" id="cd11072">
    <property type="entry name" value="CYP71-like"/>
    <property type="match status" value="2"/>
</dbReference>
<keyword evidence="9 11" id="KW-0472">Membrane</keyword>
<dbReference type="InterPro" id="IPR002401">
    <property type="entry name" value="Cyt_P450_E_grp-I"/>
</dbReference>
<evidence type="ECO:0000256" key="5">
    <source>
        <dbReference type="ARBA" id="ARBA00022723"/>
    </source>
</evidence>
<name>A0AAQ3S022_VIGMU</name>
<reference evidence="12 13" key="1">
    <citation type="journal article" date="2023" name="Life. Sci Alliance">
        <title>Evolutionary insights into 3D genome organization and epigenetic landscape of Vigna mungo.</title>
        <authorList>
            <person name="Junaid A."/>
            <person name="Singh B."/>
            <person name="Bhatia S."/>
        </authorList>
    </citation>
    <scope>NUCLEOTIDE SEQUENCE [LARGE SCALE GENOMIC DNA]</scope>
    <source>
        <strain evidence="12">Urdbean</strain>
    </source>
</reference>
<evidence type="ECO:0000256" key="9">
    <source>
        <dbReference type="ARBA" id="ARBA00023136"/>
    </source>
</evidence>
<keyword evidence="13" id="KW-1185">Reference proteome</keyword>
<dbReference type="AlphaFoldDB" id="A0AAQ3S022"/>
<evidence type="ECO:0000256" key="3">
    <source>
        <dbReference type="ARBA" id="ARBA00010617"/>
    </source>
</evidence>
<dbReference type="Gene3D" id="1.10.630.10">
    <property type="entry name" value="Cytochrome P450"/>
    <property type="match status" value="2"/>
</dbReference>
<evidence type="ECO:0000256" key="2">
    <source>
        <dbReference type="ARBA" id="ARBA00004370"/>
    </source>
</evidence>
<dbReference type="Pfam" id="PF00067">
    <property type="entry name" value="p450"/>
    <property type="match status" value="2"/>
</dbReference>
<dbReference type="PRINTS" id="PR00385">
    <property type="entry name" value="P450"/>
</dbReference>
<dbReference type="GO" id="GO:0016705">
    <property type="term" value="F:oxidoreductase activity, acting on paired donors, with incorporation or reduction of molecular oxygen"/>
    <property type="evidence" value="ECO:0007669"/>
    <property type="project" value="InterPro"/>
</dbReference>
<keyword evidence="11" id="KW-0812">Transmembrane</keyword>
<comment type="subcellular location">
    <subcellularLocation>
        <location evidence="2">Membrane</location>
    </subcellularLocation>
</comment>
<dbReference type="InterPro" id="IPR001128">
    <property type="entry name" value="Cyt_P450"/>
</dbReference>
<feature type="transmembrane region" description="Helical" evidence="11">
    <location>
        <begin position="49"/>
        <end position="68"/>
    </location>
</feature>
<dbReference type="FunFam" id="1.10.630.10:FF:000011">
    <property type="entry name" value="Cytochrome P450 83B1"/>
    <property type="match status" value="2"/>
</dbReference>
<evidence type="ECO:0000256" key="8">
    <source>
        <dbReference type="ARBA" id="ARBA00023033"/>
    </source>
</evidence>
<comment type="similarity">
    <text evidence="3">Belongs to the cytochrome P450 family.</text>
</comment>
<dbReference type="GO" id="GO:0020037">
    <property type="term" value="F:heme binding"/>
    <property type="evidence" value="ECO:0007669"/>
    <property type="project" value="InterPro"/>
</dbReference>
<dbReference type="PANTHER" id="PTHR47943">
    <property type="entry name" value="CYTOCHROME P450 93A3-LIKE"/>
    <property type="match status" value="1"/>
</dbReference>
<dbReference type="Proteomes" id="UP001374535">
    <property type="component" value="Chromosome 4"/>
</dbReference>
<dbReference type="PROSITE" id="PS00086">
    <property type="entry name" value="CYTOCHROME_P450"/>
    <property type="match status" value="2"/>
</dbReference>
<feature type="transmembrane region" description="Helical" evidence="11">
    <location>
        <begin position="20"/>
        <end position="37"/>
    </location>
</feature>
<keyword evidence="11" id="KW-1133">Transmembrane helix</keyword>
<dbReference type="PRINTS" id="PR00463">
    <property type="entry name" value="EP450I"/>
</dbReference>
<dbReference type="InterPro" id="IPR017972">
    <property type="entry name" value="Cyt_P450_CS"/>
</dbReference>
<dbReference type="GO" id="GO:0005506">
    <property type="term" value="F:iron ion binding"/>
    <property type="evidence" value="ECO:0007669"/>
    <property type="project" value="InterPro"/>
</dbReference>
<evidence type="ECO:0000256" key="6">
    <source>
        <dbReference type="ARBA" id="ARBA00023002"/>
    </source>
</evidence>
<evidence type="ECO:0008006" key="14">
    <source>
        <dbReference type="Google" id="ProtNLM"/>
    </source>
</evidence>
<keyword evidence="5 10" id="KW-0479">Metal-binding</keyword>
<evidence type="ECO:0000256" key="11">
    <source>
        <dbReference type="SAM" id="Phobius"/>
    </source>
</evidence>
<organism evidence="12 13">
    <name type="scientific">Vigna mungo</name>
    <name type="common">Black gram</name>
    <name type="synonym">Phaseolus mungo</name>
    <dbReference type="NCBI Taxonomy" id="3915"/>
    <lineage>
        <taxon>Eukaryota</taxon>
        <taxon>Viridiplantae</taxon>
        <taxon>Streptophyta</taxon>
        <taxon>Embryophyta</taxon>
        <taxon>Tracheophyta</taxon>
        <taxon>Spermatophyta</taxon>
        <taxon>Magnoliopsida</taxon>
        <taxon>eudicotyledons</taxon>
        <taxon>Gunneridae</taxon>
        <taxon>Pentapetalae</taxon>
        <taxon>rosids</taxon>
        <taxon>fabids</taxon>
        <taxon>Fabales</taxon>
        <taxon>Fabaceae</taxon>
        <taxon>Papilionoideae</taxon>
        <taxon>50 kb inversion clade</taxon>
        <taxon>NPAAA clade</taxon>
        <taxon>indigoferoid/millettioid clade</taxon>
        <taxon>Phaseoleae</taxon>
        <taxon>Vigna</taxon>
    </lineage>
</organism>
<feature type="binding site" description="axial binding residue" evidence="10">
    <location>
        <position position="976"/>
    </location>
    <ligand>
        <name>heme</name>
        <dbReference type="ChEBI" id="CHEBI:30413"/>
    </ligand>
    <ligandPart>
        <name>Fe</name>
        <dbReference type="ChEBI" id="CHEBI:18248"/>
    </ligandPart>
</feature>
<keyword evidence="8" id="KW-0503">Monooxygenase</keyword>
<dbReference type="GO" id="GO:0004497">
    <property type="term" value="F:monooxygenase activity"/>
    <property type="evidence" value="ECO:0007669"/>
    <property type="project" value="UniProtKB-KW"/>
</dbReference>
<dbReference type="EMBL" id="CP144697">
    <property type="protein sequence ID" value="WVZ14319.1"/>
    <property type="molecule type" value="Genomic_DNA"/>
</dbReference>
<dbReference type="InterPro" id="IPR036396">
    <property type="entry name" value="Cyt_P450_sf"/>
</dbReference>
<gene>
    <name evidence="12" type="ORF">V8G54_011885</name>
</gene>
<evidence type="ECO:0000256" key="7">
    <source>
        <dbReference type="ARBA" id="ARBA00023004"/>
    </source>
</evidence>
<dbReference type="PANTHER" id="PTHR47943:SF9">
    <property type="entry name" value="CYTOCHROME P450"/>
    <property type="match status" value="1"/>
</dbReference>
<keyword evidence="7 10" id="KW-0408">Iron</keyword>
<keyword evidence="4 10" id="KW-0349">Heme</keyword>
<protein>
    <recommendedName>
        <fullName evidence="14">Cytochrome P450</fullName>
    </recommendedName>
</protein>
<evidence type="ECO:0000256" key="10">
    <source>
        <dbReference type="PIRSR" id="PIRSR602401-1"/>
    </source>
</evidence>
<evidence type="ECO:0000256" key="4">
    <source>
        <dbReference type="ARBA" id="ARBA00022617"/>
    </source>
</evidence>